<feature type="transmembrane region" description="Helical" evidence="1">
    <location>
        <begin position="343"/>
        <end position="362"/>
    </location>
</feature>
<feature type="transmembrane region" description="Helical" evidence="1">
    <location>
        <begin position="278"/>
        <end position="298"/>
    </location>
</feature>
<feature type="transmembrane region" description="Helical" evidence="1">
    <location>
        <begin position="20"/>
        <end position="46"/>
    </location>
</feature>
<reference evidence="2 3" key="1">
    <citation type="submission" date="2020-08" db="EMBL/GenBank/DDBJ databases">
        <title>Genomic Encyclopedia of Type Strains, Phase IV (KMG-IV): sequencing the most valuable type-strain genomes for metagenomic binning, comparative biology and taxonomic classification.</title>
        <authorList>
            <person name="Goeker M."/>
        </authorList>
    </citation>
    <scope>NUCLEOTIDE SEQUENCE [LARGE SCALE GENOMIC DNA]</scope>
    <source>
        <strain evidence="2 3">DSM 16268</strain>
    </source>
</reference>
<keyword evidence="3" id="KW-1185">Reference proteome</keyword>
<comment type="caution">
    <text evidence="2">The sequence shown here is derived from an EMBL/GenBank/DDBJ whole genome shotgun (WGS) entry which is preliminary data.</text>
</comment>
<evidence type="ECO:0000313" key="3">
    <source>
        <dbReference type="Proteomes" id="UP000523821"/>
    </source>
</evidence>
<feature type="transmembrane region" description="Helical" evidence="1">
    <location>
        <begin position="126"/>
        <end position="142"/>
    </location>
</feature>
<feature type="transmembrane region" description="Helical" evidence="1">
    <location>
        <begin position="212"/>
        <end position="232"/>
    </location>
</feature>
<dbReference type="EMBL" id="JACHOO010000003">
    <property type="protein sequence ID" value="MBB5752908.1"/>
    <property type="molecule type" value="Genomic_DNA"/>
</dbReference>
<sequence>MRQTMVSTAKASRPADGWIVMALAAASAAALTNILLTLTAITTAYVPIPFWDGWEEVSTERLWYSLFAPHGPHRLVVYRLVALLDQAVTQGRYLINFATSLALQALQAGLLIVLAVSAAKLNGREGALAAALTIGFLFWGVQHENFIWAFQTQFFAVTTFGTLSFFLLATMPGPWGAAAAVVASTLAVGSMAGGVVVPPLLIGLSAALRRPVAQTVAIALTAAILLGLYFGVGYETPDRGSPDRLWTDPFGLAFFFAAYLGGPFAWLGASMFGVTPSAAAASAGLLALIAVAGVGLQLLVRPQHATAPRLALLCTALYGLGTGLMISVGRIHLGIDQALVHRYTTPALVFWLALLFLAWSLGGRAGRRILPLGATLLLLLTLPDARSTDAAARSRRDIADTVATAALTRVNDTAAASRVYPGAERVTTQTQVMRENRTGIFAWPAAQWLGTPLSAHVAVDGAERCRGAFDVATPLPADSGEGAFRVQGWAWQADGAGPPRMLLLTDGAGTVIGYALTDVARPDVPAAIPELRAALFSGWRGHVRIGAPGPVTAFALSPDDARACPVGTRMIP</sequence>
<feature type="transmembrane region" description="Helical" evidence="1">
    <location>
        <begin position="252"/>
        <end position="272"/>
    </location>
</feature>
<keyword evidence="1" id="KW-1133">Transmembrane helix</keyword>
<accession>A0A7W9FLK2</accession>
<feature type="transmembrane region" description="Helical" evidence="1">
    <location>
        <begin position="93"/>
        <end position="114"/>
    </location>
</feature>
<dbReference type="AlphaFoldDB" id="A0A7W9FLK2"/>
<evidence type="ECO:0000313" key="2">
    <source>
        <dbReference type="EMBL" id="MBB5752908.1"/>
    </source>
</evidence>
<protein>
    <submittedName>
        <fullName evidence="2">Uncharacterized protein</fullName>
    </submittedName>
</protein>
<organism evidence="2 3">
    <name type="scientific">Prosthecomicrobium pneumaticum</name>
    <dbReference type="NCBI Taxonomy" id="81895"/>
    <lineage>
        <taxon>Bacteria</taxon>
        <taxon>Pseudomonadati</taxon>
        <taxon>Pseudomonadota</taxon>
        <taxon>Alphaproteobacteria</taxon>
        <taxon>Hyphomicrobiales</taxon>
        <taxon>Kaistiaceae</taxon>
        <taxon>Prosthecomicrobium</taxon>
    </lineage>
</organism>
<keyword evidence="1" id="KW-0812">Transmembrane</keyword>
<gene>
    <name evidence="2" type="ORF">GGQ63_001962</name>
</gene>
<feature type="transmembrane region" description="Helical" evidence="1">
    <location>
        <begin position="175"/>
        <end position="200"/>
    </location>
</feature>
<dbReference type="Proteomes" id="UP000523821">
    <property type="component" value="Unassembled WGS sequence"/>
</dbReference>
<evidence type="ECO:0000256" key="1">
    <source>
        <dbReference type="SAM" id="Phobius"/>
    </source>
</evidence>
<dbReference type="RefSeq" id="WP_183855138.1">
    <property type="nucleotide sequence ID" value="NZ_JACHOO010000003.1"/>
</dbReference>
<feature type="transmembrane region" description="Helical" evidence="1">
    <location>
        <begin position="148"/>
        <end position="168"/>
    </location>
</feature>
<proteinExistence type="predicted"/>
<name>A0A7W9FLK2_9HYPH</name>
<keyword evidence="1" id="KW-0472">Membrane</keyword>
<feature type="transmembrane region" description="Helical" evidence="1">
    <location>
        <begin position="310"/>
        <end position="331"/>
    </location>
</feature>